<dbReference type="CDD" id="cd01164">
    <property type="entry name" value="FruK_PfkB_like"/>
    <property type="match status" value="1"/>
</dbReference>
<comment type="similarity">
    <text evidence="1">Belongs to the carbohydrate kinase pfkB family.</text>
</comment>
<keyword evidence="5 6" id="KW-0067">ATP-binding</keyword>
<evidence type="ECO:0000256" key="2">
    <source>
        <dbReference type="ARBA" id="ARBA00022679"/>
    </source>
</evidence>
<dbReference type="NCBIfam" id="TIGR03828">
    <property type="entry name" value="pfkB"/>
    <property type="match status" value="1"/>
</dbReference>
<comment type="caution">
    <text evidence="8">The sequence shown here is derived from an EMBL/GenBank/DDBJ whole genome shotgun (WGS) entry which is preliminary data.</text>
</comment>
<dbReference type="Pfam" id="PF00294">
    <property type="entry name" value="PfkB"/>
    <property type="match status" value="1"/>
</dbReference>
<dbReference type="InterPro" id="IPR022463">
    <property type="entry name" value="1-PFruKinase"/>
</dbReference>
<dbReference type="SUPFAM" id="SSF53613">
    <property type="entry name" value="Ribokinase-like"/>
    <property type="match status" value="1"/>
</dbReference>
<keyword evidence="9" id="KW-1185">Reference proteome</keyword>
<dbReference type="EMBL" id="JACOON010000006">
    <property type="protein sequence ID" value="MBC5648912.1"/>
    <property type="molecule type" value="Genomic_DNA"/>
</dbReference>
<gene>
    <name evidence="8" type="primary">pfkB</name>
    <name evidence="8" type="ORF">H8S18_11240</name>
</gene>
<keyword evidence="6" id="KW-0423">Lactose metabolism</keyword>
<evidence type="ECO:0000256" key="4">
    <source>
        <dbReference type="ARBA" id="ARBA00022777"/>
    </source>
</evidence>
<name>A0ABR7EGM7_9FIRM</name>
<comment type="similarity">
    <text evidence="6">Belongs to the carbohydrate kinase PfkB family. LacC subfamily.</text>
</comment>
<feature type="domain" description="Carbohydrate kinase PfkB" evidence="7">
    <location>
        <begin position="12"/>
        <end position="284"/>
    </location>
</feature>
<dbReference type="InterPro" id="IPR029056">
    <property type="entry name" value="Ribokinase-like"/>
</dbReference>
<dbReference type="Proteomes" id="UP000606889">
    <property type="component" value="Unassembled WGS sequence"/>
</dbReference>
<evidence type="ECO:0000313" key="8">
    <source>
        <dbReference type="EMBL" id="MBC5648912.1"/>
    </source>
</evidence>
<dbReference type="Gene3D" id="3.40.1190.20">
    <property type="match status" value="1"/>
</dbReference>
<protein>
    <recommendedName>
        <fullName evidence="6">Tagatose-6-phosphate kinase</fullName>
        <ecNumber evidence="6">2.7.1.144</ecNumber>
    </recommendedName>
</protein>
<dbReference type="InterPro" id="IPR017583">
    <property type="entry name" value="Tagatose/fructose_Pkinase"/>
</dbReference>
<evidence type="ECO:0000256" key="5">
    <source>
        <dbReference type="ARBA" id="ARBA00022840"/>
    </source>
</evidence>
<dbReference type="PANTHER" id="PTHR46566">
    <property type="entry name" value="1-PHOSPHOFRUCTOKINASE-RELATED"/>
    <property type="match status" value="1"/>
</dbReference>
<keyword evidence="4" id="KW-0418">Kinase</keyword>
<organism evidence="8 9">
    <name type="scientific">Christensenella tenuis</name>
    <dbReference type="NCBI Taxonomy" id="2763033"/>
    <lineage>
        <taxon>Bacteria</taxon>
        <taxon>Bacillati</taxon>
        <taxon>Bacillota</taxon>
        <taxon>Clostridia</taxon>
        <taxon>Christensenellales</taxon>
        <taxon>Christensenellaceae</taxon>
        <taxon>Christensenella</taxon>
    </lineage>
</organism>
<dbReference type="GO" id="GO:0008662">
    <property type="term" value="F:1-phosphofructokinase activity"/>
    <property type="evidence" value="ECO:0007669"/>
    <property type="project" value="UniProtKB-EC"/>
</dbReference>
<sequence>MIYTVTFNPALDYIMYMDGLHAGGVNRVRSAKILCGGKGINVSWVLHNLGIESVALGFVAGFTGREIERMLREHGVCTDFVPLGHDRSRINVKLVAGEESDLNAPGPEIRPADMEAFFKRMDGIAEGDTLVLAGSLPAGLPQNTYSEVLMRAGRAKCVVDTTGNALRAALRYRPFLVKPNHHELGELFGRELETEEEIAHCAEKLRQEGAQNVLVSMAGRGALLAAQDGRLYRSAAPKGTVRGSTGAGDSMVAGFLAGCETGKGLEYAFRMGVAAGSASAFSEELATREEVYALLKELG</sequence>
<keyword evidence="2 6" id="KW-0808">Transferase</keyword>
<dbReference type="NCBIfam" id="TIGR03168">
    <property type="entry name" value="1-PFK"/>
    <property type="match status" value="1"/>
</dbReference>
<dbReference type="PANTHER" id="PTHR46566:SF1">
    <property type="entry name" value="1-PHOSPHOFRUCTOKINASE"/>
    <property type="match status" value="1"/>
</dbReference>
<dbReference type="InterPro" id="IPR011611">
    <property type="entry name" value="PfkB_dom"/>
</dbReference>
<evidence type="ECO:0000259" key="7">
    <source>
        <dbReference type="Pfam" id="PF00294"/>
    </source>
</evidence>
<reference evidence="8 9" key="1">
    <citation type="submission" date="2020-08" db="EMBL/GenBank/DDBJ databases">
        <title>Genome public.</title>
        <authorList>
            <person name="Liu C."/>
            <person name="Sun Q."/>
        </authorList>
    </citation>
    <scope>NUCLEOTIDE SEQUENCE [LARGE SCALE GENOMIC DNA]</scope>
    <source>
        <strain evidence="8 9">NSJ-35</strain>
    </source>
</reference>
<evidence type="ECO:0000256" key="1">
    <source>
        <dbReference type="ARBA" id="ARBA00005380"/>
    </source>
</evidence>
<evidence type="ECO:0000256" key="3">
    <source>
        <dbReference type="ARBA" id="ARBA00022741"/>
    </source>
</evidence>
<comment type="catalytic activity">
    <reaction evidence="6">
        <text>D-tagatofuranose 6-phosphate + ATP = D-tagatofuranose 1,6-bisphosphate + ADP + H(+)</text>
        <dbReference type="Rhea" id="RHEA:12420"/>
        <dbReference type="ChEBI" id="CHEBI:15378"/>
        <dbReference type="ChEBI" id="CHEBI:30616"/>
        <dbReference type="ChEBI" id="CHEBI:58694"/>
        <dbReference type="ChEBI" id="CHEBI:58695"/>
        <dbReference type="ChEBI" id="CHEBI:456216"/>
        <dbReference type="EC" id="2.7.1.144"/>
    </reaction>
</comment>
<dbReference type="RefSeq" id="WP_186858370.1">
    <property type="nucleotide sequence ID" value="NZ_JACOON010000006.1"/>
</dbReference>
<accession>A0ABR7EGM7</accession>
<dbReference type="EC" id="2.7.1.144" evidence="6"/>
<evidence type="ECO:0000256" key="6">
    <source>
        <dbReference type="PIRNR" id="PIRNR000535"/>
    </source>
</evidence>
<evidence type="ECO:0000313" key="9">
    <source>
        <dbReference type="Proteomes" id="UP000606889"/>
    </source>
</evidence>
<proteinExistence type="inferred from homology"/>
<comment type="pathway">
    <text evidence="6">Carbohydrate metabolism; D-tagatose 6-phosphate degradation; D-glyceraldehyde 3-phosphate and glycerone phosphate from D-tagatose 6-phosphate: step 1/2.</text>
</comment>
<keyword evidence="3 6" id="KW-0547">Nucleotide-binding</keyword>
<dbReference type="PIRSF" id="PIRSF000535">
    <property type="entry name" value="1PFK/6PFK/LacC"/>
    <property type="match status" value="1"/>
</dbReference>